<dbReference type="EMBL" id="JADBGF010000001">
    <property type="protein sequence ID" value="MBE1598313.1"/>
    <property type="molecule type" value="Genomic_DNA"/>
</dbReference>
<name>A0A8I0TUG9_9ACTN</name>
<feature type="compositionally biased region" description="Basic and acidic residues" evidence="1">
    <location>
        <begin position="17"/>
        <end position="31"/>
    </location>
</feature>
<proteinExistence type="predicted"/>
<comment type="caution">
    <text evidence="2">The sequence shown here is derived from an EMBL/GenBank/DDBJ whole genome shotgun (WGS) entry which is preliminary data.</text>
</comment>
<evidence type="ECO:0000313" key="3">
    <source>
        <dbReference type="Proteomes" id="UP000629287"/>
    </source>
</evidence>
<sequence length="31" mass="3487">MVTGRAKQKSYWAAEVTDGHLTPDDEVDRIP</sequence>
<feature type="region of interest" description="Disordered" evidence="1">
    <location>
        <begin position="1"/>
        <end position="31"/>
    </location>
</feature>
<organism evidence="2 3">
    <name type="scientific">Streptomyces stelliscabiei</name>
    <dbReference type="NCBI Taxonomy" id="146820"/>
    <lineage>
        <taxon>Bacteria</taxon>
        <taxon>Bacillati</taxon>
        <taxon>Actinomycetota</taxon>
        <taxon>Actinomycetes</taxon>
        <taxon>Kitasatosporales</taxon>
        <taxon>Streptomycetaceae</taxon>
        <taxon>Streptomyces</taxon>
    </lineage>
</organism>
<evidence type="ECO:0000256" key="1">
    <source>
        <dbReference type="SAM" id="MobiDB-lite"/>
    </source>
</evidence>
<keyword evidence="3" id="KW-1185">Reference proteome</keyword>
<accession>A0A8I0TUG9</accession>
<reference evidence="2 3" key="1">
    <citation type="submission" date="2020-10" db="EMBL/GenBank/DDBJ databases">
        <title>Sequencing the genomes of 1000 actinobacteria strains.</title>
        <authorList>
            <person name="Klenk H.-P."/>
        </authorList>
    </citation>
    <scope>NUCLEOTIDE SEQUENCE [LARGE SCALE GENOMIC DNA]</scope>
    <source>
        <strain evidence="2 3">DSM 41803</strain>
    </source>
</reference>
<dbReference type="Proteomes" id="UP000629287">
    <property type="component" value="Unassembled WGS sequence"/>
</dbReference>
<dbReference type="AlphaFoldDB" id="A0A8I0TUG9"/>
<gene>
    <name evidence="2" type="ORF">H4687_004442</name>
</gene>
<evidence type="ECO:0000313" key="2">
    <source>
        <dbReference type="EMBL" id="MBE1598313.1"/>
    </source>
</evidence>
<protein>
    <submittedName>
        <fullName evidence="2">Uncharacterized protein</fullName>
    </submittedName>
</protein>